<name>A0A812UF37_SYMPI</name>
<reference evidence="2" key="1">
    <citation type="submission" date="2021-02" db="EMBL/GenBank/DDBJ databases">
        <authorList>
            <person name="Dougan E. K."/>
            <person name="Rhodes N."/>
            <person name="Thang M."/>
            <person name="Chan C."/>
        </authorList>
    </citation>
    <scope>NUCLEOTIDE SEQUENCE</scope>
</reference>
<gene>
    <name evidence="2" type="primary">cyp6</name>
    <name evidence="2" type="ORF">SPIL2461_LOCUS15451</name>
</gene>
<proteinExistence type="predicted"/>
<sequence length="262" mass="28851">MAPKALAPAKAGAPKSTGALAPGKASGAASSGMGLSLADVKTLMAEQFERQQELMSTSKGKKKAPTVKSDSYAGRQREGDKIVASKWGKMDKFEVSSLQGEYFPLTYLNKQPNDQLWSLCLLFWGITEDSDVAMKSAKKYEKDLLGEYVRRGRPGDGLSVAQICLLCKAVEGGQECYDLVLDENQWHLMNGEDDCGLPLPDLKAGAEYMLVMEPETGRCMIRQKGLKRQRTGPLYADTILRPMLSEAELNRNYLKSRPLFQS</sequence>
<feature type="non-terminal residue" evidence="2">
    <location>
        <position position="262"/>
    </location>
</feature>
<feature type="region of interest" description="Disordered" evidence="1">
    <location>
        <begin position="1"/>
        <end position="32"/>
    </location>
</feature>
<accession>A0A812UF37</accession>
<dbReference type="AlphaFoldDB" id="A0A812UF37"/>
<evidence type="ECO:0000256" key="1">
    <source>
        <dbReference type="SAM" id="MobiDB-lite"/>
    </source>
</evidence>
<protein>
    <submittedName>
        <fullName evidence="2">Cyp6 protein</fullName>
    </submittedName>
</protein>
<comment type="caution">
    <text evidence="2">The sequence shown here is derived from an EMBL/GenBank/DDBJ whole genome shotgun (WGS) entry which is preliminary data.</text>
</comment>
<evidence type="ECO:0000313" key="2">
    <source>
        <dbReference type="EMBL" id="CAE7573708.1"/>
    </source>
</evidence>
<dbReference type="Proteomes" id="UP000649617">
    <property type="component" value="Unassembled WGS sequence"/>
</dbReference>
<dbReference type="EMBL" id="CAJNIZ010037880">
    <property type="protein sequence ID" value="CAE7573708.1"/>
    <property type="molecule type" value="Genomic_DNA"/>
</dbReference>
<evidence type="ECO:0000313" key="3">
    <source>
        <dbReference type="Proteomes" id="UP000649617"/>
    </source>
</evidence>
<keyword evidence="3" id="KW-1185">Reference proteome</keyword>
<feature type="region of interest" description="Disordered" evidence="1">
    <location>
        <begin position="49"/>
        <end position="75"/>
    </location>
</feature>
<organism evidence="2 3">
    <name type="scientific">Symbiodinium pilosum</name>
    <name type="common">Dinoflagellate</name>
    <dbReference type="NCBI Taxonomy" id="2952"/>
    <lineage>
        <taxon>Eukaryota</taxon>
        <taxon>Sar</taxon>
        <taxon>Alveolata</taxon>
        <taxon>Dinophyceae</taxon>
        <taxon>Suessiales</taxon>
        <taxon>Symbiodiniaceae</taxon>
        <taxon>Symbiodinium</taxon>
    </lineage>
</organism>